<feature type="compositionally biased region" description="Basic and acidic residues" evidence="1">
    <location>
        <begin position="44"/>
        <end position="64"/>
    </location>
</feature>
<evidence type="ECO:0000256" key="2">
    <source>
        <dbReference type="SAM" id="Phobius"/>
    </source>
</evidence>
<evidence type="ECO:0000313" key="3">
    <source>
        <dbReference type="EMBL" id="ERJ07368.1"/>
    </source>
</evidence>
<accession>U2E571</accession>
<dbReference type="Proteomes" id="UP000003861">
    <property type="component" value="Unassembled WGS sequence"/>
</dbReference>
<keyword evidence="2" id="KW-1133">Transmembrane helix</keyword>
<keyword evidence="2" id="KW-0812">Transmembrane</keyword>
<organism evidence="3 4">
    <name type="scientific">Halorhabdus tiamatea SARL4B</name>
    <dbReference type="NCBI Taxonomy" id="1033806"/>
    <lineage>
        <taxon>Archaea</taxon>
        <taxon>Methanobacteriati</taxon>
        <taxon>Methanobacteriota</taxon>
        <taxon>Stenosarchaea group</taxon>
        <taxon>Halobacteria</taxon>
        <taxon>Halobacteriales</taxon>
        <taxon>Haloarculaceae</taxon>
        <taxon>Halorhabdus</taxon>
    </lineage>
</organism>
<name>U2E571_9EURY</name>
<evidence type="ECO:0000313" key="4">
    <source>
        <dbReference type="Proteomes" id="UP000003861"/>
    </source>
</evidence>
<sequence length="303" mass="34133">MTDFETPLSGSESGSESDSEGIDTDKGFSERVRQVQEVESEIEEERRQSQIRREREQIESRADEEPTGDIVGPHARILEPEKKAVDGERYLEFQVILPDRTYGILRTEFPVPSSGPVLSQIYEHFDLDPEEATPSDLFKSDVPVRPVEDGPTEGKWVLDLPPESWIRGHCYHYRRDLEERGFSSWDRELQVETDDDEGKSQKARRLERAGDDGIGFILPHSPNTASWWGPAGYLIAIIVAFTGAFIDTGAIQLPYRLASPLMWGGVLLAVGFWFIRHYVLTRSVWSDYIAPSLPGDGSTSSSS</sequence>
<comment type="caution">
    <text evidence="3">The sequence shown here is derived from an EMBL/GenBank/DDBJ whole genome shotgun (WGS) entry which is preliminary data.</text>
</comment>
<feature type="transmembrane region" description="Helical" evidence="2">
    <location>
        <begin position="253"/>
        <end position="275"/>
    </location>
</feature>
<gene>
    <name evidence="3" type="ORF">HLRTI_000410</name>
</gene>
<keyword evidence="2" id="KW-0472">Membrane</keyword>
<reference evidence="3 4" key="1">
    <citation type="journal article" date="2011" name="J. Bacteriol.">
        <title>Genome sequence of Halorhabdus tiamatea, the first archaeon isolated from a deep-sea anoxic brine lake.</title>
        <authorList>
            <person name="Antunes A."/>
            <person name="Alam I."/>
            <person name="Bajic V.B."/>
            <person name="Stingl U."/>
        </authorList>
    </citation>
    <scope>NUCLEOTIDE SEQUENCE [LARGE SCALE GENOMIC DNA]</scope>
    <source>
        <strain evidence="3 4">SARL4B</strain>
    </source>
</reference>
<proteinExistence type="predicted"/>
<dbReference type="RefSeq" id="WP_021029318.1">
    <property type="nucleotide sequence ID" value="NZ_AFNT02000003.1"/>
</dbReference>
<feature type="compositionally biased region" description="Basic and acidic residues" evidence="1">
    <location>
        <begin position="23"/>
        <end position="36"/>
    </location>
</feature>
<dbReference type="EMBL" id="AFNT02000003">
    <property type="protein sequence ID" value="ERJ07368.1"/>
    <property type="molecule type" value="Genomic_DNA"/>
</dbReference>
<feature type="region of interest" description="Disordered" evidence="1">
    <location>
        <begin position="1"/>
        <end position="72"/>
    </location>
</feature>
<protein>
    <submittedName>
        <fullName evidence="3">Uncharacterized protein</fullName>
    </submittedName>
</protein>
<evidence type="ECO:0000256" key="1">
    <source>
        <dbReference type="SAM" id="MobiDB-lite"/>
    </source>
</evidence>
<dbReference type="AlphaFoldDB" id="U2E571"/>
<feature type="transmembrane region" description="Helical" evidence="2">
    <location>
        <begin position="227"/>
        <end position="246"/>
    </location>
</feature>
<dbReference type="PATRIC" id="fig|1033806.13.peg.350"/>
<reference evidence="3 4" key="2">
    <citation type="journal article" date="2013" name="PLoS ONE">
        <title>INDIGO - INtegrated Data Warehouse of MIcrobial GenOmes with Examples from the Red Sea Extremophiles.</title>
        <authorList>
            <person name="Alam I."/>
            <person name="Antunes A."/>
            <person name="Kamau A.A."/>
            <person name="Ba Alawi W."/>
            <person name="Kalkatawi M."/>
            <person name="Stingl U."/>
            <person name="Bajic V.B."/>
        </authorList>
    </citation>
    <scope>NUCLEOTIDE SEQUENCE [LARGE SCALE GENOMIC DNA]</scope>
    <source>
        <strain evidence="3 4">SARL4B</strain>
    </source>
</reference>